<accession>C0PLF1</accession>
<dbReference type="AlphaFoldDB" id="C0PLF1"/>
<feature type="region of interest" description="Disordered" evidence="1">
    <location>
        <begin position="1"/>
        <end position="34"/>
    </location>
</feature>
<reference evidence="2" key="2">
    <citation type="submission" date="2012-06" db="EMBL/GenBank/DDBJ databases">
        <authorList>
            <person name="Yu Y."/>
            <person name="Currie J."/>
            <person name="Lomeli R."/>
            <person name="Angelova A."/>
            <person name="Collura K."/>
            <person name="Wissotski M."/>
            <person name="Campos D."/>
            <person name="Kudrna D."/>
            <person name="Golser W."/>
            <person name="Ashely E."/>
            <person name="Descour A."/>
            <person name="Fernandes J."/>
            <person name="Soderlund C."/>
            <person name="Walbot V."/>
        </authorList>
    </citation>
    <scope>NUCLEOTIDE SEQUENCE</scope>
    <source>
        <strain evidence="2">B73</strain>
    </source>
</reference>
<feature type="compositionally biased region" description="Polar residues" evidence="1">
    <location>
        <begin position="1"/>
        <end position="14"/>
    </location>
</feature>
<name>C0PLF1_MAIZE</name>
<evidence type="ECO:0000256" key="1">
    <source>
        <dbReference type="SAM" id="MobiDB-lite"/>
    </source>
</evidence>
<feature type="compositionally biased region" description="Basic residues" evidence="1">
    <location>
        <begin position="67"/>
        <end position="95"/>
    </location>
</feature>
<protein>
    <submittedName>
        <fullName evidence="2">Uncharacterized protein</fullName>
    </submittedName>
</protein>
<organism evidence="2">
    <name type="scientific">Zea mays</name>
    <name type="common">Maize</name>
    <dbReference type="NCBI Taxonomy" id="4577"/>
    <lineage>
        <taxon>Eukaryota</taxon>
        <taxon>Viridiplantae</taxon>
        <taxon>Streptophyta</taxon>
        <taxon>Embryophyta</taxon>
        <taxon>Tracheophyta</taxon>
        <taxon>Spermatophyta</taxon>
        <taxon>Magnoliopsida</taxon>
        <taxon>Liliopsida</taxon>
        <taxon>Poales</taxon>
        <taxon>Poaceae</taxon>
        <taxon>PACMAD clade</taxon>
        <taxon>Panicoideae</taxon>
        <taxon>Andropogonodae</taxon>
        <taxon>Andropogoneae</taxon>
        <taxon>Tripsacinae</taxon>
        <taxon>Zea</taxon>
    </lineage>
</organism>
<evidence type="ECO:0000313" key="2">
    <source>
        <dbReference type="EMBL" id="ACN36017.1"/>
    </source>
</evidence>
<proteinExistence type="evidence at transcript level"/>
<reference evidence="2" key="1">
    <citation type="journal article" date="2009" name="PLoS Genet.">
        <title>Sequencing, mapping, and analysis of 27,455 maize full-length cDNAs.</title>
        <authorList>
            <person name="Soderlund C."/>
            <person name="Descour A."/>
            <person name="Kudrna D."/>
            <person name="Bomhoff M."/>
            <person name="Boyd L."/>
            <person name="Currie J."/>
            <person name="Angelova A."/>
            <person name="Collura K."/>
            <person name="Wissotski M."/>
            <person name="Ashley E."/>
            <person name="Morrow D."/>
            <person name="Fernandes J."/>
            <person name="Walbot V."/>
            <person name="Yu Y."/>
        </authorList>
    </citation>
    <scope>NUCLEOTIDE SEQUENCE</scope>
    <source>
        <strain evidence="2">B73</strain>
    </source>
</reference>
<feature type="region of interest" description="Disordered" evidence="1">
    <location>
        <begin position="64"/>
        <end position="95"/>
    </location>
</feature>
<dbReference type="EMBL" id="BT069120">
    <property type="protein sequence ID" value="ACN36017.1"/>
    <property type="molecule type" value="mRNA"/>
</dbReference>
<sequence>MARLTRSSLSNRTVSEARRLRPAQHSQDDAPVHLHHGCCSKSCHRRSDHPGLCCSSSAGSIQIRSSTRQHRHDHSGIHHGHSGTRHLGHHVLHDH</sequence>